<proteinExistence type="predicted"/>
<evidence type="ECO:0000313" key="1">
    <source>
        <dbReference type="EMBL" id="RDX91005.1"/>
    </source>
</evidence>
<name>A0A371GKD7_MUCPR</name>
<sequence>MQQQLRGELASIALSQPHTMMQPIVATRKVYKLGLTMHHQTLHEDHVRVVELRVWARKGASLSGLTSLGQATMLGWGVSVIRPTHLSEPGHCGRPVSLSTLFVNSICQLYLSRGSEHLYGFIDPLPLQTIDKQIHKILDKLKDNIFNDNVAPFLDEEINDIRQRWT</sequence>
<protein>
    <submittedName>
        <fullName evidence="1">Uncharacterized protein</fullName>
    </submittedName>
</protein>
<dbReference type="OrthoDB" id="1436096at2759"/>
<reference evidence="1" key="1">
    <citation type="submission" date="2018-05" db="EMBL/GenBank/DDBJ databases">
        <title>Draft genome of Mucuna pruriens seed.</title>
        <authorList>
            <person name="Nnadi N.E."/>
            <person name="Vos R."/>
            <person name="Hasami M.H."/>
            <person name="Devisetty U.K."/>
            <person name="Aguiy J.C."/>
        </authorList>
    </citation>
    <scope>NUCLEOTIDE SEQUENCE [LARGE SCALE GENOMIC DNA]</scope>
    <source>
        <strain evidence="1">JCA_2017</strain>
    </source>
</reference>
<dbReference type="Proteomes" id="UP000257109">
    <property type="component" value="Unassembled WGS sequence"/>
</dbReference>
<comment type="caution">
    <text evidence="1">The sequence shown here is derived from an EMBL/GenBank/DDBJ whole genome shotgun (WGS) entry which is preliminary data.</text>
</comment>
<keyword evidence="2" id="KW-1185">Reference proteome</keyword>
<organism evidence="1 2">
    <name type="scientific">Mucuna pruriens</name>
    <name type="common">Velvet bean</name>
    <name type="synonym">Dolichos pruriens</name>
    <dbReference type="NCBI Taxonomy" id="157652"/>
    <lineage>
        <taxon>Eukaryota</taxon>
        <taxon>Viridiplantae</taxon>
        <taxon>Streptophyta</taxon>
        <taxon>Embryophyta</taxon>
        <taxon>Tracheophyta</taxon>
        <taxon>Spermatophyta</taxon>
        <taxon>Magnoliopsida</taxon>
        <taxon>eudicotyledons</taxon>
        <taxon>Gunneridae</taxon>
        <taxon>Pentapetalae</taxon>
        <taxon>rosids</taxon>
        <taxon>fabids</taxon>
        <taxon>Fabales</taxon>
        <taxon>Fabaceae</taxon>
        <taxon>Papilionoideae</taxon>
        <taxon>50 kb inversion clade</taxon>
        <taxon>NPAAA clade</taxon>
        <taxon>indigoferoid/millettioid clade</taxon>
        <taxon>Phaseoleae</taxon>
        <taxon>Mucuna</taxon>
    </lineage>
</organism>
<dbReference type="EMBL" id="QJKJ01005232">
    <property type="protein sequence ID" value="RDX91005.1"/>
    <property type="molecule type" value="Genomic_DNA"/>
</dbReference>
<feature type="non-terminal residue" evidence="1">
    <location>
        <position position="1"/>
    </location>
</feature>
<evidence type="ECO:0000313" key="2">
    <source>
        <dbReference type="Proteomes" id="UP000257109"/>
    </source>
</evidence>
<gene>
    <name evidence="1" type="ORF">CR513_27075</name>
</gene>
<feature type="non-terminal residue" evidence="1">
    <location>
        <position position="166"/>
    </location>
</feature>
<dbReference type="AlphaFoldDB" id="A0A371GKD7"/>
<accession>A0A371GKD7</accession>